<proteinExistence type="predicted"/>
<accession>A0ABV5D132</accession>
<reference evidence="1 2" key="1">
    <citation type="submission" date="2024-04" db="EMBL/GenBank/DDBJ databases">
        <title>Polymorphospora sp. isolated from Baiyangdian Lake in Xiong'an New Area.</title>
        <authorList>
            <person name="Zhang X."/>
            <person name="Liu J."/>
        </authorList>
    </citation>
    <scope>NUCLEOTIDE SEQUENCE [LARGE SCALE GENOMIC DNA]</scope>
    <source>
        <strain evidence="1 2">2-325</strain>
    </source>
</reference>
<organism evidence="1 2">
    <name type="scientific">Polymorphospora lycopeni</name>
    <dbReference type="NCBI Taxonomy" id="3140240"/>
    <lineage>
        <taxon>Bacteria</taxon>
        <taxon>Bacillati</taxon>
        <taxon>Actinomycetota</taxon>
        <taxon>Actinomycetes</taxon>
        <taxon>Micromonosporales</taxon>
        <taxon>Micromonosporaceae</taxon>
        <taxon>Polymorphospora</taxon>
    </lineage>
</organism>
<protein>
    <submittedName>
        <fullName evidence="1">Uncharacterized protein</fullName>
    </submittedName>
</protein>
<evidence type="ECO:0000313" key="2">
    <source>
        <dbReference type="Proteomes" id="UP001582793"/>
    </source>
</evidence>
<evidence type="ECO:0000313" key="1">
    <source>
        <dbReference type="EMBL" id="MFB6397964.1"/>
    </source>
</evidence>
<name>A0ABV5D132_9ACTN</name>
<dbReference type="RefSeq" id="WP_375736874.1">
    <property type="nucleotide sequence ID" value="NZ_JBCGDC010000185.1"/>
</dbReference>
<keyword evidence="2" id="KW-1185">Reference proteome</keyword>
<gene>
    <name evidence="1" type="ORF">AAFH96_33520</name>
</gene>
<sequence length="58" mass="6185">MQQVSRTVYTKGLHEAYVLMDGAGHYSVICTGCGLNQYKAGLAPALALLSSHANTCNR</sequence>
<comment type="caution">
    <text evidence="1">The sequence shown here is derived from an EMBL/GenBank/DDBJ whole genome shotgun (WGS) entry which is preliminary data.</text>
</comment>
<dbReference type="Proteomes" id="UP001582793">
    <property type="component" value="Unassembled WGS sequence"/>
</dbReference>
<dbReference type="EMBL" id="JBCGDC010000185">
    <property type="protein sequence ID" value="MFB6397964.1"/>
    <property type="molecule type" value="Genomic_DNA"/>
</dbReference>